<keyword evidence="1" id="KW-0677">Repeat</keyword>
<dbReference type="SMART" id="SM00248">
    <property type="entry name" value="ANK"/>
    <property type="match status" value="13"/>
</dbReference>
<evidence type="ECO:0000256" key="1">
    <source>
        <dbReference type="ARBA" id="ARBA00022737"/>
    </source>
</evidence>
<reference evidence="4 5" key="1">
    <citation type="submission" date="2020-02" db="EMBL/GenBank/DDBJ databases">
        <authorList>
            <person name="Ferguson B K."/>
        </authorList>
    </citation>
    <scope>NUCLEOTIDE SEQUENCE [LARGE SCALE GENOMIC DNA]</scope>
</reference>
<feature type="repeat" description="ANK" evidence="3">
    <location>
        <begin position="271"/>
        <end position="304"/>
    </location>
</feature>
<dbReference type="OrthoDB" id="6593077at2759"/>
<feature type="repeat" description="ANK" evidence="3">
    <location>
        <begin position="643"/>
        <end position="671"/>
    </location>
</feature>
<keyword evidence="2 3" id="KW-0040">ANK repeat</keyword>
<dbReference type="AlphaFoldDB" id="A0A6H5J457"/>
<dbReference type="Pfam" id="PF12796">
    <property type="entry name" value="Ank_2"/>
    <property type="match status" value="3"/>
</dbReference>
<evidence type="ECO:0000313" key="4">
    <source>
        <dbReference type="EMBL" id="CAB0042258.1"/>
    </source>
</evidence>
<protein>
    <submittedName>
        <fullName evidence="4">Uncharacterized protein</fullName>
    </submittedName>
</protein>
<name>A0A6H5J457_9HYME</name>
<evidence type="ECO:0000256" key="3">
    <source>
        <dbReference type="PROSITE-ProRule" id="PRU00023"/>
    </source>
</evidence>
<dbReference type="Proteomes" id="UP000479190">
    <property type="component" value="Unassembled WGS sequence"/>
</dbReference>
<feature type="repeat" description="ANK" evidence="3">
    <location>
        <begin position="490"/>
        <end position="522"/>
    </location>
</feature>
<proteinExistence type="predicted"/>
<organism evidence="4 5">
    <name type="scientific">Trichogramma brassicae</name>
    <dbReference type="NCBI Taxonomy" id="86971"/>
    <lineage>
        <taxon>Eukaryota</taxon>
        <taxon>Metazoa</taxon>
        <taxon>Ecdysozoa</taxon>
        <taxon>Arthropoda</taxon>
        <taxon>Hexapoda</taxon>
        <taxon>Insecta</taxon>
        <taxon>Pterygota</taxon>
        <taxon>Neoptera</taxon>
        <taxon>Endopterygota</taxon>
        <taxon>Hymenoptera</taxon>
        <taxon>Apocrita</taxon>
        <taxon>Proctotrupomorpha</taxon>
        <taxon>Chalcidoidea</taxon>
        <taxon>Trichogrammatidae</taxon>
        <taxon>Trichogramma</taxon>
    </lineage>
</organism>
<gene>
    <name evidence="4" type="ORF">TBRA_LOCUS13889</name>
</gene>
<evidence type="ECO:0000313" key="5">
    <source>
        <dbReference type="Proteomes" id="UP000479190"/>
    </source>
</evidence>
<keyword evidence="5" id="KW-1185">Reference proteome</keyword>
<dbReference type="PROSITE" id="PS50088">
    <property type="entry name" value="ANK_REPEAT"/>
    <property type="match status" value="7"/>
</dbReference>
<dbReference type="InterPro" id="IPR002110">
    <property type="entry name" value="Ankyrin_rpt"/>
</dbReference>
<dbReference type="InterPro" id="IPR036770">
    <property type="entry name" value="Ankyrin_rpt-contain_sf"/>
</dbReference>
<dbReference type="Gene3D" id="1.25.40.20">
    <property type="entry name" value="Ankyrin repeat-containing domain"/>
    <property type="match status" value="4"/>
</dbReference>
<feature type="repeat" description="ANK" evidence="3">
    <location>
        <begin position="416"/>
        <end position="448"/>
    </location>
</feature>
<dbReference type="PANTHER" id="PTHR24198:SF165">
    <property type="entry name" value="ANKYRIN REPEAT-CONTAINING PROTEIN-RELATED"/>
    <property type="match status" value="1"/>
</dbReference>
<evidence type="ECO:0000256" key="2">
    <source>
        <dbReference type="ARBA" id="ARBA00023043"/>
    </source>
</evidence>
<dbReference type="PRINTS" id="PR01415">
    <property type="entry name" value="ANKYRIN"/>
</dbReference>
<dbReference type="EMBL" id="CADCXV010001175">
    <property type="protein sequence ID" value="CAB0042258.1"/>
    <property type="molecule type" value="Genomic_DNA"/>
</dbReference>
<dbReference type="SUPFAM" id="SSF48403">
    <property type="entry name" value="Ankyrin repeat"/>
    <property type="match status" value="2"/>
</dbReference>
<sequence>MATSKGEFDEYFGDGDAEDGQYDFDFQIAHHLQMAENLRKLKIMREAVVKARKRNSTIDIVATMHSLIENWQGRYPDLGKLLSREDIDWLLVESRNSESVLSFVVECGYKDVPELGADGKPLLLRTTALHRSIKNVHSDANSLSLAKLFEIYDKFHVNYVDEDGLTHFHVACEFGCASVVERFLERGQDPDCLWTKTGDSPLHMAMKRGHKKLIELLMRGGADPNSPNKNRLTPLHKFCETYRDDHEAARIFFEIGDQVRRPVKIDPLNDWGDSPLIMALRRGSNRELIELLLRRGANPNLADSTEMRPLHWICDRNDEDLARTFFEISKDRGRFVQVNCAMFGRPLLSLAVEHCSKGMVELLLRNGANPNLIDEDGFAPLHTMCKRDDDGLVEVFFKEVDNDKHRLRIDIRDGLRGNTPLHYALVYARRDMLRSLLRNGADPRLTNAVGNTALHVLCQKEADDDGLAELFLRLTDRSDPPIELDARNDSGETPLLLALRCANKKVARLLATRGADPKLVDARGRTALHVLCQGYDDDDQSANVIFSKINGEGVESWTRQVDARDNEGNTPLHLALRHSHEKLAEFLLSHGADPNLANGNGSTPLHIICQRGSFVFDDNLMETFFEICERVDRRLLLDSQDKRGRTPLQWAVASLLPETVDVLIRNGADVSGFAFPSLTRFDANAFECKNPEDKLVVASSMLMVVQRLENRGYELDLDDALQIMKLFDENEVFGASSDLDEQPWYDDEEFASQAKKITLKADLSLLDLIQLRPERAAKLLKYEDYFKLWASGECRGISPRATGRPALAASARNSEKDNYLK</sequence>
<dbReference type="PANTHER" id="PTHR24198">
    <property type="entry name" value="ANKYRIN REPEAT AND PROTEIN KINASE DOMAIN-CONTAINING PROTEIN"/>
    <property type="match status" value="1"/>
</dbReference>
<dbReference type="PROSITE" id="PS50297">
    <property type="entry name" value="ANK_REP_REGION"/>
    <property type="match status" value="6"/>
</dbReference>
<accession>A0A6H5J457</accession>
<feature type="repeat" description="ANK" evidence="3">
    <location>
        <begin position="567"/>
        <end position="599"/>
    </location>
</feature>
<feature type="repeat" description="ANK" evidence="3">
    <location>
        <begin position="197"/>
        <end position="229"/>
    </location>
</feature>
<feature type="repeat" description="ANK" evidence="3">
    <location>
        <begin position="343"/>
        <end position="375"/>
    </location>
</feature>